<feature type="transmembrane region" description="Helical" evidence="1">
    <location>
        <begin position="216"/>
        <end position="235"/>
    </location>
</feature>
<gene>
    <name evidence="3" type="ORF">BES34_009195</name>
</gene>
<keyword evidence="4" id="KW-1185">Reference proteome</keyword>
<dbReference type="Pfam" id="PF13231">
    <property type="entry name" value="PMT_2"/>
    <property type="match status" value="1"/>
</dbReference>
<reference evidence="3" key="1">
    <citation type="submission" date="2018-01" db="EMBL/GenBank/DDBJ databases">
        <title>Genomic characterization of Leptospira inadai serogroup Lyme isolated from captured rat in Brazil and comparative analysis with human reference strain.</title>
        <authorList>
            <person name="Moreno L.Z."/>
            <person name="Loureiro A.P."/>
            <person name="Miraglia F."/>
            <person name="Kremer F.S."/>
            <person name="Eslabao M.R."/>
            <person name="Dellagostin O.A."/>
            <person name="Lilenbaum W."/>
            <person name="Moreno A.M."/>
        </authorList>
    </citation>
    <scope>NUCLEOTIDE SEQUENCE [LARGE SCALE GENOMIC DNA]</scope>
    <source>
        <strain evidence="3">M34/99</strain>
    </source>
</reference>
<feature type="transmembrane region" description="Helical" evidence="1">
    <location>
        <begin position="69"/>
        <end position="86"/>
    </location>
</feature>
<keyword evidence="3" id="KW-0808">Transferase</keyword>
<proteinExistence type="predicted"/>
<dbReference type="EMBL" id="MCRM02000007">
    <property type="protein sequence ID" value="PNV75416.1"/>
    <property type="molecule type" value="Genomic_DNA"/>
</dbReference>
<organism evidence="3 4">
    <name type="scientific">Leptospira inadai serovar Lyme</name>
    <dbReference type="NCBI Taxonomy" id="293084"/>
    <lineage>
        <taxon>Bacteria</taxon>
        <taxon>Pseudomonadati</taxon>
        <taxon>Spirochaetota</taxon>
        <taxon>Spirochaetia</taxon>
        <taxon>Leptospirales</taxon>
        <taxon>Leptospiraceae</taxon>
        <taxon>Leptospira</taxon>
    </lineage>
</organism>
<evidence type="ECO:0000256" key="1">
    <source>
        <dbReference type="SAM" id="Phobius"/>
    </source>
</evidence>
<keyword evidence="1" id="KW-0812">Transmembrane</keyword>
<feature type="transmembrane region" description="Helical" evidence="1">
    <location>
        <begin position="106"/>
        <end position="123"/>
    </location>
</feature>
<comment type="caution">
    <text evidence="3">The sequence shown here is derived from an EMBL/GenBank/DDBJ whole genome shotgun (WGS) entry which is preliminary data.</text>
</comment>
<feature type="transmembrane region" description="Helical" evidence="1">
    <location>
        <begin position="274"/>
        <end position="292"/>
    </location>
</feature>
<protein>
    <submittedName>
        <fullName evidence="3">Dolichyl-phosphate-mannose--protein mannosyltransferase</fullName>
    </submittedName>
</protein>
<keyword evidence="3" id="KW-0328">Glycosyltransferase</keyword>
<feature type="transmembrane region" description="Helical" evidence="1">
    <location>
        <begin position="359"/>
        <end position="377"/>
    </location>
</feature>
<dbReference type="GO" id="GO:0016757">
    <property type="term" value="F:glycosyltransferase activity"/>
    <property type="evidence" value="ECO:0007669"/>
    <property type="project" value="UniProtKB-KW"/>
</dbReference>
<feature type="transmembrane region" description="Helical" evidence="1">
    <location>
        <begin position="299"/>
        <end position="320"/>
    </location>
</feature>
<evidence type="ECO:0000259" key="2">
    <source>
        <dbReference type="Pfam" id="PF13231"/>
    </source>
</evidence>
<feature type="transmembrane region" description="Helical" evidence="1">
    <location>
        <begin position="181"/>
        <end position="209"/>
    </location>
</feature>
<dbReference type="RefSeq" id="WP_020989156.1">
    <property type="nucleotide sequence ID" value="NZ_MCRM02000007.1"/>
</dbReference>
<sequence length="419" mass="47851">MKKNNIPFLFFIVFFVNVLLPVTPRSDAIWNVPTGMSILLHGDTDLDEFQDLRKEFGNYGLINLKGKEYNIFPIGVSILAVPQLFLMTQINGSKEILNHSLEAGKFVAAGWMALATVFIFLGFKKKFGYQKAFYFAILFAFATPSLSTGGRAIWQQSGALLLNTILMYILIRGIYGKKELLWIGLICGFAIWVRPTTLLVSVPTFFFLLLRGRIKAAWVLVTAIPIFLLFIYYTFDIYGSFLPAYYSNHSTRIFRFEKFGEALAGLLFSPNRGLFIWSPFLVLSIVGILRIHKDRDSPISILFLICLVLHLILLSSFDMWWGGHSIGPRLLTETIPFFLWFTLKGTLQLSEQIESKKTLGALWFIACLLSFIFHFRASVDLGPTIWNRSPQNIDENPSRVWDWHDPQFLSGDHALKFIL</sequence>
<accession>A0ABX4YJF8</accession>
<feature type="transmembrane region" description="Helical" evidence="1">
    <location>
        <begin position="129"/>
        <end position="146"/>
    </location>
</feature>
<keyword evidence="1" id="KW-0472">Membrane</keyword>
<dbReference type="Proteomes" id="UP000094669">
    <property type="component" value="Unassembled WGS sequence"/>
</dbReference>
<keyword evidence="1" id="KW-1133">Transmembrane helix</keyword>
<dbReference type="InterPro" id="IPR038731">
    <property type="entry name" value="RgtA/B/C-like"/>
</dbReference>
<feature type="transmembrane region" description="Helical" evidence="1">
    <location>
        <begin position="158"/>
        <end position="175"/>
    </location>
</feature>
<feature type="domain" description="Glycosyltransferase RgtA/B/C/D-like" evidence="2">
    <location>
        <begin position="92"/>
        <end position="230"/>
    </location>
</feature>
<evidence type="ECO:0000313" key="4">
    <source>
        <dbReference type="Proteomes" id="UP000094669"/>
    </source>
</evidence>
<evidence type="ECO:0000313" key="3">
    <source>
        <dbReference type="EMBL" id="PNV75416.1"/>
    </source>
</evidence>
<name>A0ABX4YJF8_9LEPT</name>